<organism evidence="2 3">
    <name type="scientific">Pedobacter terrae</name>
    <dbReference type="NCBI Taxonomy" id="405671"/>
    <lineage>
        <taxon>Bacteria</taxon>
        <taxon>Pseudomonadati</taxon>
        <taxon>Bacteroidota</taxon>
        <taxon>Sphingobacteriia</taxon>
        <taxon>Sphingobacteriales</taxon>
        <taxon>Sphingobacteriaceae</taxon>
        <taxon>Pedobacter</taxon>
    </lineage>
</organism>
<keyword evidence="3" id="KW-1185">Reference proteome</keyword>
<name>A0A1G7V1H7_9SPHI</name>
<dbReference type="AlphaFoldDB" id="A0A1G7V1H7"/>
<protein>
    <submittedName>
        <fullName evidence="2">Uncharacterized protein</fullName>
    </submittedName>
</protein>
<sequence>MNYVGKTLAYYSALIGTLIFITYLISGSFFLLITGAVFTLSAALINITVIALIIIELISYQKHWRNAVVTIIWMLLNIPLAISYMLILSYFHA</sequence>
<feature type="transmembrane region" description="Helical" evidence="1">
    <location>
        <begin position="7"/>
        <end position="25"/>
    </location>
</feature>
<dbReference type="Proteomes" id="UP000199643">
    <property type="component" value="Unassembled WGS sequence"/>
</dbReference>
<dbReference type="EMBL" id="FNCH01000007">
    <property type="protein sequence ID" value="SDG53418.1"/>
    <property type="molecule type" value="Genomic_DNA"/>
</dbReference>
<keyword evidence="1" id="KW-1133">Transmembrane helix</keyword>
<evidence type="ECO:0000256" key="1">
    <source>
        <dbReference type="SAM" id="Phobius"/>
    </source>
</evidence>
<reference evidence="3" key="1">
    <citation type="submission" date="2016-10" db="EMBL/GenBank/DDBJ databases">
        <authorList>
            <person name="Varghese N."/>
            <person name="Submissions S."/>
        </authorList>
    </citation>
    <scope>NUCLEOTIDE SEQUENCE [LARGE SCALE GENOMIC DNA]</scope>
    <source>
        <strain evidence="3">DSM 17933</strain>
    </source>
</reference>
<evidence type="ECO:0000313" key="3">
    <source>
        <dbReference type="Proteomes" id="UP000199643"/>
    </source>
</evidence>
<accession>A0A1G7V1H7</accession>
<proteinExistence type="predicted"/>
<dbReference type="STRING" id="405671.SAMN05421827_107212"/>
<feature type="transmembrane region" description="Helical" evidence="1">
    <location>
        <begin position="67"/>
        <end position="91"/>
    </location>
</feature>
<dbReference type="RefSeq" id="WP_090499807.1">
    <property type="nucleotide sequence ID" value="NZ_FNCH01000007.1"/>
</dbReference>
<keyword evidence="1" id="KW-0472">Membrane</keyword>
<evidence type="ECO:0000313" key="2">
    <source>
        <dbReference type="EMBL" id="SDG53418.1"/>
    </source>
</evidence>
<keyword evidence="1" id="KW-0812">Transmembrane</keyword>
<dbReference type="OrthoDB" id="772697at2"/>
<gene>
    <name evidence="2" type="ORF">SAMN05421827_107212</name>
</gene>
<feature type="transmembrane region" description="Helical" evidence="1">
    <location>
        <begin position="31"/>
        <end position="55"/>
    </location>
</feature>